<dbReference type="HAMAP" id="MF_00600">
    <property type="entry name" value="CH60"/>
    <property type="match status" value="1"/>
</dbReference>
<protein>
    <recommendedName>
        <fullName evidence="3">Chaperonin GroEL</fullName>
        <ecNumber evidence="3">5.6.1.7</ecNumber>
    </recommendedName>
    <alternativeName>
        <fullName evidence="3">60 kDa chaperonin</fullName>
    </alternativeName>
    <alternativeName>
        <fullName evidence="3">Chaperonin-60</fullName>
        <shortName evidence="3">Cpn60</shortName>
    </alternativeName>
</protein>
<dbReference type="PRINTS" id="PR00298">
    <property type="entry name" value="CHAPERONIN60"/>
</dbReference>
<proteinExistence type="inferred from homology"/>
<dbReference type="NCBIfam" id="NF000592">
    <property type="entry name" value="PRK00013.1"/>
    <property type="match status" value="1"/>
</dbReference>
<evidence type="ECO:0000256" key="1">
    <source>
        <dbReference type="ARBA" id="ARBA00006607"/>
    </source>
</evidence>
<dbReference type="KEGG" id="ain:Acin_1043"/>
<dbReference type="NCBIfam" id="NF009489">
    <property type="entry name" value="PRK12851.1"/>
    <property type="match status" value="1"/>
</dbReference>
<evidence type="ECO:0000256" key="4">
    <source>
        <dbReference type="RuleBase" id="RU000418"/>
    </source>
</evidence>
<dbReference type="CDD" id="cd03344">
    <property type="entry name" value="GroEL"/>
    <property type="match status" value="1"/>
</dbReference>
<dbReference type="GO" id="GO:0051082">
    <property type="term" value="F:unfolded protein binding"/>
    <property type="evidence" value="ECO:0007669"/>
    <property type="project" value="UniProtKB-UniRule"/>
</dbReference>
<reference evidence="6 7" key="1">
    <citation type="journal article" date="2011" name="J. Bacteriol.">
        <title>Complete genome sequence of Acidaminococcus intestini RYC-MR95, a Gram-negative bacterium from the phylum Firmicutes.</title>
        <authorList>
            <person name="D'Auria G."/>
            <person name="Galan J.C."/>
            <person name="Rodriguez-Alcayna M."/>
            <person name="Moya A."/>
            <person name="Baquero F."/>
            <person name="Latorre A."/>
        </authorList>
    </citation>
    <scope>NUCLEOTIDE SEQUENCE [LARGE SCALE GENOMIC DNA]</scope>
    <source>
        <strain evidence="6 7">RyC-MR95</strain>
    </source>
</reference>
<keyword evidence="3" id="KW-0547">Nucleotide-binding</keyword>
<dbReference type="STRING" id="568816.Acin_1043"/>
<feature type="binding site" evidence="3">
    <location>
        <position position="494"/>
    </location>
    <ligand>
        <name>ATP</name>
        <dbReference type="ChEBI" id="CHEBI:30616"/>
    </ligand>
</feature>
<dbReference type="Gene3D" id="1.10.560.10">
    <property type="entry name" value="GroEL-like equatorial domain"/>
    <property type="match status" value="1"/>
</dbReference>
<dbReference type="EC" id="5.6.1.7" evidence="3"/>
<dbReference type="FunCoup" id="G4Q6X0">
    <property type="interactions" value="398"/>
</dbReference>
<dbReference type="RefSeq" id="WP_009015680.1">
    <property type="nucleotide sequence ID" value="NC_016077.1"/>
</dbReference>
<dbReference type="InterPro" id="IPR027413">
    <property type="entry name" value="GROEL-like_equatorial_sf"/>
</dbReference>
<feature type="binding site" evidence="3">
    <location>
        <begin position="86"/>
        <end position="90"/>
    </location>
    <ligand>
        <name>ATP</name>
        <dbReference type="ChEBI" id="CHEBI:30616"/>
    </ligand>
</feature>
<keyword evidence="7" id="KW-1185">Reference proteome</keyword>
<dbReference type="NCBIfam" id="NF009487">
    <property type="entry name" value="PRK12849.1"/>
    <property type="match status" value="1"/>
</dbReference>
<sequence length="542" mass="57464">MAKLIQFDEEARRGLERGVNKLADAVKVTLGPKGRNVVLEKKFGSPTITNDGVTIAKDIELEDPFENMGAALVREVATKTNDIAGDGTTTATLLAQSIVHEGMKNVVAGANPMVLKRGIKKATDCLVKKLQENAKTVSTKEEKAQVASISAGDTEIGGLIADAMEKVGNDGVITVEESKTMETSLETVEGMQFDRGYISPYMVTDPDKMEAVLSNPYVFITDRKITMIQDIMPVLEKVVQQGRELLIIAEDIEGEALATLVVNRLRGTFKAVAVKAPGFGDRRKAMLQDIATLTGATVISEEVGRKLDSATVADLGSCSQVRVTKDLTTIVDGAGDKQAIADRVASIRAQIPETTSQFDKEKLQERLAKLSGGVAVIKVGAATETELKDKKLRIEDALNATRAAVAEGIVAGGGTALLQVQPALDELEKETEGDEKTGIDIVRRAIEAPVRQIANNAGLEGAVIVEAVKKAKKGIGFNAQTEEYVDMIKSGIVDPCKVTRSALQNAASIAAMILTTEAVVADKPAENPAPAAPAMGGMPGMM</sequence>
<evidence type="ECO:0000256" key="3">
    <source>
        <dbReference type="HAMAP-Rule" id="MF_00600"/>
    </source>
</evidence>
<dbReference type="GO" id="GO:0042026">
    <property type="term" value="P:protein refolding"/>
    <property type="evidence" value="ECO:0007669"/>
    <property type="project" value="UniProtKB-UniRule"/>
</dbReference>
<dbReference type="GeneID" id="92878714"/>
<gene>
    <name evidence="3" type="primary">groEL</name>
    <name evidence="3" type="synonym">groL</name>
    <name evidence="6" type="ordered locus">Acin_1043</name>
</gene>
<comment type="caution">
    <text evidence="3">Lacks conserved residue(s) required for the propagation of feature annotation.</text>
</comment>
<dbReference type="eggNOG" id="COG0459">
    <property type="taxonomic scope" value="Bacteria"/>
</dbReference>
<keyword evidence="3" id="KW-0067">ATP-binding</keyword>
<keyword evidence="3" id="KW-0413">Isomerase</keyword>
<dbReference type="GO" id="GO:0140662">
    <property type="term" value="F:ATP-dependent protein folding chaperone"/>
    <property type="evidence" value="ECO:0007669"/>
    <property type="project" value="InterPro"/>
</dbReference>
<keyword evidence="2 3" id="KW-0143">Chaperone</keyword>
<dbReference type="GO" id="GO:0005737">
    <property type="term" value="C:cytoplasm"/>
    <property type="evidence" value="ECO:0007669"/>
    <property type="project" value="UniProtKB-SubCell"/>
</dbReference>
<name>G4Q6X0_ACIIR</name>
<feature type="binding site" evidence="3">
    <location>
        <position position="413"/>
    </location>
    <ligand>
        <name>ATP</name>
        <dbReference type="ChEBI" id="CHEBI:30616"/>
    </ligand>
</feature>
<comment type="subunit">
    <text evidence="3 5">Forms a cylinder of 14 subunits composed of two heptameric rings stacked back-to-back. Interacts with the co-chaperonin GroES.</text>
</comment>
<dbReference type="InParanoid" id="G4Q6X0"/>
<evidence type="ECO:0000256" key="5">
    <source>
        <dbReference type="RuleBase" id="RU000419"/>
    </source>
</evidence>
<dbReference type="NCBIfam" id="NF009488">
    <property type="entry name" value="PRK12850.1"/>
    <property type="match status" value="1"/>
</dbReference>
<dbReference type="SUPFAM" id="SSF48592">
    <property type="entry name" value="GroEL equatorial domain-like"/>
    <property type="match status" value="1"/>
</dbReference>
<dbReference type="InterPro" id="IPR001844">
    <property type="entry name" value="Cpn60/GroEL"/>
</dbReference>
<dbReference type="Gene3D" id="3.30.260.10">
    <property type="entry name" value="TCP-1-like chaperonin intermediate domain"/>
    <property type="match status" value="1"/>
</dbReference>
<evidence type="ECO:0000313" key="6">
    <source>
        <dbReference type="EMBL" id="AEQ22269.1"/>
    </source>
</evidence>
<dbReference type="SUPFAM" id="SSF52029">
    <property type="entry name" value="GroEL apical domain-like"/>
    <property type="match status" value="1"/>
</dbReference>
<dbReference type="PATRIC" id="fig|568816.4.peg.1003"/>
<keyword evidence="3" id="KW-0963">Cytoplasm</keyword>
<dbReference type="Pfam" id="PF00118">
    <property type="entry name" value="Cpn60_TCP1"/>
    <property type="match status" value="1"/>
</dbReference>
<dbReference type="NCBIfam" id="TIGR02348">
    <property type="entry name" value="GroEL"/>
    <property type="match status" value="1"/>
</dbReference>
<dbReference type="SUPFAM" id="SSF54849">
    <property type="entry name" value="GroEL-intermediate domain like"/>
    <property type="match status" value="1"/>
</dbReference>
<dbReference type="Proteomes" id="UP000007093">
    <property type="component" value="Chromosome"/>
</dbReference>
<comment type="function">
    <text evidence="3 5">Together with its co-chaperonin GroES, plays an essential role in assisting protein folding. The GroEL-GroES system forms a nano-cage that allows encapsulation of the non-native substrate proteins and provides a physical environment optimized to promote and accelerate protein folding.</text>
</comment>
<dbReference type="AlphaFoldDB" id="G4Q6X0"/>
<evidence type="ECO:0000256" key="2">
    <source>
        <dbReference type="ARBA" id="ARBA00023186"/>
    </source>
</evidence>
<dbReference type="GO" id="GO:0005524">
    <property type="term" value="F:ATP binding"/>
    <property type="evidence" value="ECO:0007669"/>
    <property type="project" value="UniProtKB-UniRule"/>
</dbReference>
<feature type="binding site" evidence="3">
    <location>
        <begin position="29"/>
        <end position="32"/>
    </location>
    <ligand>
        <name>ATP</name>
        <dbReference type="ChEBI" id="CHEBI:30616"/>
    </ligand>
</feature>
<comment type="subcellular location">
    <subcellularLocation>
        <location evidence="3">Cytoplasm</location>
    </subcellularLocation>
</comment>
<dbReference type="PANTHER" id="PTHR45633">
    <property type="entry name" value="60 KDA HEAT SHOCK PROTEIN, MITOCHONDRIAL"/>
    <property type="match status" value="1"/>
</dbReference>
<comment type="similarity">
    <text evidence="1 3 4">Belongs to the chaperonin (HSP60) family.</text>
</comment>
<dbReference type="HOGENOM" id="CLU_016503_3_0_9"/>
<dbReference type="InterPro" id="IPR027410">
    <property type="entry name" value="TCP-1-like_intermed_sf"/>
</dbReference>
<evidence type="ECO:0000313" key="7">
    <source>
        <dbReference type="Proteomes" id="UP000007093"/>
    </source>
</evidence>
<organism evidence="6 7">
    <name type="scientific">Acidaminococcus intestini (strain RyC-MR95)</name>
    <dbReference type="NCBI Taxonomy" id="568816"/>
    <lineage>
        <taxon>Bacteria</taxon>
        <taxon>Bacillati</taxon>
        <taxon>Bacillota</taxon>
        <taxon>Negativicutes</taxon>
        <taxon>Acidaminococcales</taxon>
        <taxon>Acidaminococcaceae</taxon>
        <taxon>Acidaminococcus</taxon>
    </lineage>
</organism>
<dbReference type="EMBL" id="CP003058">
    <property type="protein sequence ID" value="AEQ22269.1"/>
    <property type="molecule type" value="Genomic_DNA"/>
</dbReference>
<dbReference type="InterPro" id="IPR002423">
    <property type="entry name" value="Cpn60/GroEL/TCP-1"/>
</dbReference>
<dbReference type="InterPro" id="IPR027409">
    <property type="entry name" value="GroEL-like_apical_dom_sf"/>
</dbReference>
<accession>G4Q6X0</accession>
<dbReference type="FunFam" id="3.50.7.10:FF:000001">
    <property type="entry name" value="60 kDa chaperonin"/>
    <property type="match status" value="1"/>
</dbReference>
<dbReference type="Gene3D" id="3.50.7.10">
    <property type="entry name" value="GroEL"/>
    <property type="match status" value="1"/>
</dbReference>
<dbReference type="GO" id="GO:0016853">
    <property type="term" value="F:isomerase activity"/>
    <property type="evidence" value="ECO:0007669"/>
    <property type="project" value="UniProtKB-KW"/>
</dbReference>